<feature type="compositionally biased region" description="Polar residues" evidence="4">
    <location>
        <begin position="996"/>
        <end position="1008"/>
    </location>
</feature>
<dbReference type="FunFam" id="2.130.10.30:FF:000011">
    <property type="entry name" value="inhibitor of Bruton tyrosine kinase isoform X2"/>
    <property type="match status" value="1"/>
</dbReference>
<dbReference type="PROSITE" id="PS50297">
    <property type="entry name" value="ANK_REP_REGION"/>
    <property type="match status" value="1"/>
</dbReference>
<dbReference type="SMART" id="SM00225">
    <property type="entry name" value="BTB"/>
    <property type="match status" value="2"/>
</dbReference>
<name>A0AAV2MBH7_KNICA</name>
<dbReference type="FunFam" id="3.30.710.10:FF:000105">
    <property type="entry name" value="inhibitor of Bruton tyrosine kinase isoform X1"/>
    <property type="match status" value="1"/>
</dbReference>
<evidence type="ECO:0000313" key="6">
    <source>
        <dbReference type="EMBL" id="CAL1610595.1"/>
    </source>
</evidence>
<evidence type="ECO:0000256" key="1">
    <source>
        <dbReference type="ARBA" id="ARBA00022737"/>
    </source>
</evidence>
<dbReference type="PROSITE" id="PS50012">
    <property type="entry name" value="RCC1_3"/>
    <property type="match status" value="3"/>
</dbReference>
<dbReference type="InterPro" id="IPR000408">
    <property type="entry name" value="Reg_chr_condens"/>
</dbReference>
<dbReference type="SMART" id="SM00248">
    <property type="entry name" value="ANK"/>
    <property type="match status" value="2"/>
</dbReference>
<dbReference type="InterPro" id="IPR000210">
    <property type="entry name" value="BTB/POZ_dom"/>
</dbReference>
<gene>
    <name evidence="6" type="ORF">KC01_LOCUS37174</name>
</gene>
<protein>
    <recommendedName>
        <fullName evidence="5">BTB domain-containing protein</fullName>
    </recommendedName>
</protein>
<dbReference type="PANTHER" id="PTHR22872:SF2">
    <property type="entry name" value="INHIBITOR OF BRUTON TYROSINE KINASE"/>
    <property type="match status" value="1"/>
</dbReference>
<reference evidence="6 7" key="1">
    <citation type="submission" date="2024-04" db="EMBL/GenBank/DDBJ databases">
        <authorList>
            <person name="Waldvogel A.-M."/>
            <person name="Schoenle A."/>
        </authorList>
    </citation>
    <scope>NUCLEOTIDE SEQUENCE [LARGE SCALE GENOMIC DNA]</scope>
</reference>
<feature type="region of interest" description="Disordered" evidence="4">
    <location>
        <begin position="682"/>
        <end position="718"/>
    </location>
</feature>
<dbReference type="CDD" id="cd18302">
    <property type="entry name" value="BTB2_POZ_IBtk"/>
    <property type="match status" value="1"/>
</dbReference>
<organism evidence="6 7">
    <name type="scientific">Knipowitschia caucasica</name>
    <name type="common">Caucasian dwarf goby</name>
    <name type="synonym">Pomatoschistus caucasicus</name>
    <dbReference type="NCBI Taxonomy" id="637954"/>
    <lineage>
        <taxon>Eukaryota</taxon>
        <taxon>Metazoa</taxon>
        <taxon>Chordata</taxon>
        <taxon>Craniata</taxon>
        <taxon>Vertebrata</taxon>
        <taxon>Euteleostomi</taxon>
        <taxon>Actinopterygii</taxon>
        <taxon>Neopterygii</taxon>
        <taxon>Teleostei</taxon>
        <taxon>Neoteleostei</taxon>
        <taxon>Acanthomorphata</taxon>
        <taxon>Gobiaria</taxon>
        <taxon>Gobiiformes</taxon>
        <taxon>Gobioidei</taxon>
        <taxon>Gobiidae</taxon>
        <taxon>Gobiinae</taxon>
        <taxon>Knipowitschia</taxon>
    </lineage>
</organism>
<evidence type="ECO:0000313" key="7">
    <source>
        <dbReference type="Proteomes" id="UP001497482"/>
    </source>
</evidence>
<evidence type="ECO:0000259" key="5">
    <source>
        <dbReference type="PROSITE" id="PS50097"/>
    </source>
</evidence>
<dbReference type="PANTHER" id="PTHR22872">
    <property type="entry name" value="BTK-BINDING PROTEIN-RELATED"/>
    <property type="match status" value="1"/>
</dbReference>
<dbReference type="InterPro" id="IPR011333">
    <property type="entry name" value="SKP1/BTB/POZ_sf"/>
</dbReference>
<dbReference type="InterPro" id="IPR002110">
    <property type="entry name" value="Ankyrin_rpt"/>
</dbReference>
<feature type="domain" description="BTB" evidence="5">
    <location>
        <begin position="556"/>
        <end position="639"/>
    </location>
</feature>
<dbReference type="GO" id="GO:0005737">
    <property type="term" value="C:cytoplasm"/>
    <property type="evidence" value="ECO:0007669"/>
    <property type="project" value="TreeGrafter"/>
</dbReference>
<feature type="repeat" description="RCC1" evidence="3">
    <location>
        <begin position="197"/>
        <end position="248"/>
    </location>
</feature>
<dbReference type="Pfam" id="PF00651">
    <property type="entry name" value="BTB"/>
    <property type="match status" value="2"/>
</dbReference>
<dbReference type="InterPro" id="IPR009091">
    <property type="entry name" value="RCC1/BLIP-II"/>
</dbReference>
<dbReference type="SUPFAM" id="SSF48403">
    <property type="entry name" value="Ankyrin repeat"/>
    <property type="match status" value="1"/>
</dbReference>
<dbReference type="CDD" id="cd18500">
    <property type="entry name" value="BACK_IBtk"/>
    <property type="match status" value="1"/>
</dbReference>
<dbReference type="Proteomes" id="UP001497482">
    <property type="component" value="Chromosome 7"/>
</dbReference>
<feature type="repeat" description="ANK" evidence="2">
    <location>
        <begin position="86"/>
        <end position="118"/>
    </location>
</feature>
<dbReference type="GO" id="GO:0005654">
    <property type="term" value="C:nucleoplasm"/>
    <property type="evidence" value="ECO:0007669"/>
    <property type="project" value="TreeGrafter"/>
</dbReference>
<dbReference type="Gene3D" id="1.25.40.20">
    <property type="entry name" value="Ankyrin repeat-containing domain"/>
    <property type="match status" value="1"/>
</dbReference>
<dbReference type="SUPFAM" id="SSF50985">
    <property type="entry name" value="RCC1/BLIP-II"/>
    <property type="match status" value="1"/>
</dbReference>
<dbReference type="GO" id="GO:0030292">
    <property type="term" value="F:protein tyrosine kinase inhibitor activity"/>
    <property type="evidence" value="ECO:0007669"/>
    <property type="project" value="TreeGrafter"/>
</dbReference>
<dbReference type="InterPro" id="IPR036770">
    <property type="entry name" value="Ankyrin_rpt-contain_sf"/>
</dbReference>
<accession>A0AAV2MBH7</accession>
<dbReference type="Gene3D" id="2.130.10.30">
    <property type="entry name" value="Regulator of chromosome condensation 1/beta-lactamase-inhibitor protein II"/>
    <property type="match status" value="1"/>
</dbReference>
<feature type="region of interest" description="Disordered" evidence="4">
    <location>
        <begin position="988"/>
        <end position="1008"/>
    </location>
</feature>
<keyword evidence="2" id="KW-0040">ANK repeat</keyword>
<feature type="repeat" description="ANK" evidence="2">
    <location>
        <begin position="51"/>
        <end position="73"/>
    </location>
</feature>
<proteinExistence type="predicted"/>
<feature type="repeat" description="RCC1" evidence="3">
    <location>
        <begin position="249"/>
        <end position="303"/>
    </location>
</feature>
<keyword evidence="1" id="KW-0677">Repeat</keyword>
<dbReference type="PROSITE" id="PS50088">
    <property type="entry name" value="ANK_REPEAT"/>
    <property type="match status" value="2"/>
</dbReference>
<evidence type="ECO:0000256" key="3">
    <source>
        <dbReference type="PROSITE-ProRule" id="PRU00235"/>
    </source>
</evidence>
<feature type="repeat" description="RCC1" evidence="3">
    <location>
        <begin position="143"/>
        <end position="196"/>
    </location>
</feature>
<evidence type="ECO:0000256" key="4">
    <source>
        <dbReference type="SAM" id="MobiDB-lite"/>
    </source>
</evidence>
<dbReference type="SUPFAM" id="SSF54695">
    <property type="entry name" value="POZ domain"/>
    <property type="match status" value="2"/>
</dbReference>
<dbReference type="CDD" id="cd18301">
    <property type="entry name" value="BTB1_POZ_IBtk"/>
    <property type="match status" value="1"/>
</dbReference>
<dbReference type="Gene3D" id="3.30.710.10">
    <property type="entry name" value="Potassium Channel Kv1.1, Chain A"/>
    <property type="match status" value="2"/>
</dbReference>
<dbReference type="Pfam" id="PF00415">
    <property type="entry name" value="RCC1"/>
    <property type="match status" value="3"/>
</dbReference>
<feature type="domain" description="BTB" evidence="5">
    <location>
        <begin position="771"/>
        <end position="839"/>
    </location>
</feature>
<feature type="compositionally biased region" description="Basic residues" evidence="4">
    <location>
        <begin position="696"/>
        <end position="707"/>
    </location>
</feature>
<sequence>MSMASPDCTVKCRSLQHAEEVVAALTSGTEGQLGAFLSTHCHNAATLRDAFGRTALHMAASLGKRPVLEWLLESKRADLLAKDKESGWTALHRSAFYGQIHCLISLVKHGALLTTQDKEGFSVLDLTMKDRPAHVVFKKSDPTEAYTWGYNTNFSLGHGNQESRHHPELVDVFARTGVYIKQVVLCKFHSVFLSQKGQVFTCGHGQGGRLGHGDEQTYMVPRVVEGLMSHHCSQVAAAKDHTVVLTEEGYVYTFGLNTFHQLGLSPPPASAHVPKQVFSKALKGRTVIGVAAGRFHTVFWTREAVFTMGLNGGQLGYLLDPNGEKCVTAPRQVSALYHKDVGIAMAAASDGATVVVTEKGDVYLLAEYQCKKLASRQLNIKKVLVTGGTLDHRVDSQLLRETGGEKVTILALDEAGRVFCWRFSSCLVRQCRWAYTRQVFMSDIALSKNGLMFVTHDGEAFSGTWAGEYKKFEEKKESCVEGCGQTGTFHEKIRLERLPFVHRAVSVTMDSKGQNYGVLQVDPKTSLYEIPSLSPSSFSEHFRRLLGEADETDSIHDVTLQAGNRTFPAHKFILSTRSEFFQKLFSVHRQSIEKEELEKEIGRSEDAVGCDLITFQKITPEMLEYTLQFIYTDSCELLIPGSRPWMPEVLKEQNKDAEQSRLISGLQELDLRGRSALEVYNSLTSTTRKDGDKTKAKGSKANKKPKGNKAPGTEGNYNPVKALQGVAKKLGLGGLSARLDGVKYDHGKINVVQKKTSSKFKFNQRKCSYLCDVTLKAEDGKEFPCHKSVLCARLEYFNSMLGNPWIEATSCCALEMPTSSEILQVILEYLYTDESPTIKESLNVEFVCNVLVVADQLLITRLKEMCEIAITENLTLKNAAELLEFAAMYNADQLKLSCLQFIVLNISALLDLKALDILSDEVLVNLTKAYRQMIPAMQRRIITPYPGAPDLSLYEEDLDLIFTPKSETEGDGLCRDLLLKKAKIKAKKKPRRRSDSSGGYTLSDIIQSPPTAAPTPCFVKSQKTNSIESLPELLTSDSEGSYMGAASPREIQSPVFHNKPDGKKLFTQKLKTPPSTPISLKNGPLTPPNSTLHNISKVIPSLHDSRPTPVMDLRAIMDMEANSQIVLGATPKSNGSVKQSPSMTKLSQKQRKMLAMANKEPVVEATASKPKPIVAPSKAVGKAWATAIQSPPSSSSFRALLEEEEKQLVSPVSTNSAPKRVSFKCAETSEQDKPTGPWVLRTVGSPPPVTTATMTFASIVEEERQQEAALIRSREKPLALIQIEERAIQELLLQYHAWDNPDEMIVVERASSIPVAAPMWNKH</sequence>
<evidence type="ECO:0000256" key="2">
    <source>
        <dbReference type="PROSITE-ProRule" id="PRU00023"/>
    </source>
</evidence>
<dbReference type="PROSITE" id="PS50097">
    <property type="entry name" value="BTB"/>
    <property type="match status" value="2"/>
</dbReference>
<dbReference type="GO" id="GO:0019901">
    <property type="term" value="F:protein kinase binding"/>
    <property type="evidence" value="ECO:0007669"/>
    <property type="project" value="TreeGrafter"/>
</dbReference>
<dbReference type="EMBL" id="OZ035829">
    <property type="protein sequence ID" value="CAL1610595.1"/>
    <property type="molecule type" value="Genomic_DNA"/>
</dbReference>
<dbReference type="Pfam" id="PF12796">
    <property type="entry name" value="Ank_2"/>
    <property type="match status" value="1"/>
</dbReference>
<dbReference type="InterPro" id="IPR051625">
    <property type="entry name" value="Signaling_Regulatory_Domain"/>
</dbReference>
<keyword evidence="7" id="KW-1185">Reference proteome</keyword>